<feature type="non-terminal residue" evidence="2">
    <location>
        <position position="1"/>
    </location>
</feature>
<feature type="chain" id="PRO_5019323561" evidence="1">
    <location>
        <begin position="21"/>
        <end position="77"/>
    </location>
</feature>
<comment type="caution">
    <text evidence="2">The sequence shown here is derived from an EMBL/GenBank/DDBJ whole genome shotgun (WGS) entry which is preliminary data.</text>
</comment>
<dbReference type="Proteomes" id="UP000274822">
    <property type="component" value="Unassembled WGS sequence"/>
</dbReference>
<evidence type="ECO:0000313" key="3">
    <source>
        <dbReference type="Proteomes" id="UP000274822"/>
    </source>
</evidence>
<feature type="signal peptide" evidence="1">
    <location>
        <begin position="1"/>
        <end position="20"/>
    </location>
</feature>
<reference evidence="2 3" key="1">
    <citation type="journal article" date="2018" name="New Phytol.">
        <title>Phylogenomics of Endogonaceae and evolution of mycorrhizas within Mucoromycota.</title>
        <authorList>
            <person name="Chang Y."/>
            <person name="Desiro A."/>
            <person name="Na H."/>
            <person name="Sandor L."/>
            <person name="Lipzen A."/>
            <person name="Clum A."/>
            <person name="Barry K."/>
            <person name="Grigoriev I.V."/>
            <person name="Martin F.M."/>
            <person name="Stajich J.E."/>
            <person name="Smith M.E."/>
            <person name="Bonito G."/>
            <person name="Spatafora J.W."/>
        </authorList>
    </citation>
    <scope>NUCLEOTIDE SEQUENCE [LARGE SCALE GENOMIC DNA]</scope>
    <source>
        <strain evidence="2 3">AD002</strain>
    </source>
</reference>
<protein>
    <submittedName>
        <fullName evidence="2">Uncharacterized protein</fullName>
    </submittedName>
</protein>
<proteinExistence type="predicted"/>
<keyword evidence="1" id="KW-0732">Signal</keyword>
<keyword evidence="3" id="KW-1185">Reference proteome</keyword>
<evidence type="ECO:0000256" key="1">
    <source>
        <dbReference type="SAM" id="SignalP"/>
    </source>
</evidence>
<dbReference type="EMBL" id="RBNJ01004206">
    <property type="protein sequence ID" value="RUS30165.1"/>
    <property type="molecule type" value="Genomic_DNA"/>
</dbReference>
<evidence type="ECO:0000313" key="2">
    <source>
        <dbReference type="EMBL" id="RUS30165.1"/>
    </source>
</evidence>
<dbReference type="AlphaFoldDB" id="A0A433QK79"/>
<sequence length="77" mass="8691">LGVITLAAIILFLRLKPVKGSIREKLHRIDVWAPCIVVIMLPMNWGGQQYAWSSPVIISLFVVGVVSHPTWKRHLYG</sequence>
<gene>
    <name evidence="2" type="ORF">BC938DRAFT_479776</name>
</gene>
<accession>A0A433QK79</accession>
<name>A0A433QK79_9FUNG</name>
<organism evidence="2 3">
    <name type="scientific">Jimgerdemannia flammicorona</name>
    <dbReference type="NCBI Taxonomy" id="994334"/>
    <lineage>
        <taxon>Eukaryota</taxon>
        <taxon>Fungi</taxon>
        <taxon>Fungi incertae sedis</taxon>
        <taxon>Mucoromycota</taxon>
        <taxon>Mucoromycotina</taxon>
        <taxon>Endogonomycetes</taxon>
        <taxon>Endogonales</taxon>
        <taxon>Endogonaceae</taxon>
        <taxon>Jimgerdemannia</taxon>
    </lineage>
</organism>